<feature type="domain" description="HNH nuclease" evidence="1">
    <location>
        <begin position="62"/>
        <end position="92"/>
    </location>
</feature>
<evidence type="ECO:0000259" key="1">
    <source>
        <dbReference type="Pfam" id="PF13392"/>
    </source>
</evidence>
<protein>
    <recommendedName>
        <fullName evidence="1">HNH nuclease domain-containing protein</fullName>
    </recommendedName>
</protein>
<feature type="non-terminal residue" evidence="2">
    <location>
        <position position="1"/>
    </location>
</feature>
<evidence type="ECO:0000313" key="2">
    <source>
        <dbReference type="EMBL" id="GAH34938.1"/>
    </source>
</evidence>
<organism evidence="2">
    <name type="scientific">marine sediment metagenome</name>
    <dbReference type="NCBI Taxonomy" id="412755"/>
    <lineage>
        <taxon>unclassified sequences</taxon>
        <taxon>metagenomes</taxon>
        <taxon>ecological metagenomes</taxon>
    </lineage>
</organism>
<proteinExistence type="predicted"/>
<dbReference type="Gene3D" id="3.90.75.20">
    <property type="match status" value="1"/>
</dbReference>
<sequence length="95" mass="10967">AGIGVIPLEGGKYATVDPEDFGRLKRYKWHVHRWGGTYYAARVVKSKNSSFHVYMHRQITHCPRGKVVHHLNGNGLDNRRANLLVCTKQDHNFFH</sequence>
<dbReference type="SUPFAM" id="SSF54060">
    <property type="entry name" value="His-Me finger endonucleases"/>
    <property type="match status" value="1"/>
</dbReference>
<comment type="caution">
    <text evidence="2">The sequence shown here is derived from an EMBL/GenBank/DDBJ whole genome shotgun (WGS) entry which is preliminary data.</text>
</comment>
<dbReference type="EMBL" id="BARU01011930">
    <property type="protein sequence ID" value="GAH34938.1"/>
    <property type="molecule type" value="Genomic_DNA"/>
</dbReference>
<dbReference type="AlphaFoldDB" id="X1GPK6"/>
<accession>X1GPK6</accession>
<dbReference type="InterPro" id="IPR003615">
    <property type="entry name" value="HNH_nuc"/>
</dbReference>
<dbReference type="Pfam" id="PF13392">
    <property type="entry name" value="HNH_3"/>
    <property type="match status" value="1"/>
</dbReference>
<gene>
    <name evidence="2" type="ORF">S03H2_22219</name>
</gene>
<name>X1GPK6_9ZZZZ</name>
<dbReference type="InterPro" id="IPR044925">
    <property type="entry name" value="His-Me_finger_sf"/>
</dbReference>
<reference evidence="2" key="1">
    <citation type="journal article" date="2014" name="Front. Microbiol.">
        <title>High frequency of phylogenetically diverse reductive dehalogenase-homologous genes in deep subseafloor sedimentary metagenomes.</title>
        <authorList>
            <person name="Kawai M."/>
            <person name="Futagami T."/>
            <person name="Toyoda A."/>
            <person name="Takaki Y."/>
            <person name="Nishi S."/>
            <person name="Hori S."/>
            <person name="Arai W."/>
            <person name="Tsubouchi T."/>
            <person name="Morono Y."/>
            <person name="Uchiyama I."/>
            <person name="Ito T."/>
            <person name="Fujiyama A."/>
            <person name="Inagaki F."/>
            <person name="Takami H."/>
        </authorList>
    </citation>
    <scope>NUCLEOTIDE SEQUENCE</scope>
    <source>
        <strain evidence="2">Expedition CK06-06</strain>
    </source>
</reference>